<dbReference type="PROSITE" id="PS50110">
    <property type="entry name" value="RESPONSE_REGULATORY"/>
    <property type="match status" value="1"/>
</dbReference>
<dbReference type="GO" id="GO:0000160">
    <property type="term" value="P:phosphorelay signal transduction system"/>
    <property type="evidence" value="ECO:0007669"/>
    <property type="project" value="InterPro"/>
</dbReference>
<dbReference type="AlphaFoldDB" id="H0I204"/>
<dbReference type="Pfam" id="PF00196">
    <property type="entry name" value="GerE"/>
    <property type="match status" value="1"/>
</dbReference>
<proteinExistence type="predicted"/>
<evidence type="ECO:0000256" key="1">
    <source>
        <dbReference type="ARBA" id="ARBA00022553"/>
    </source>
</evidence>
<dbReference type="InterPro" id="IPR058245">
    <property type="entry name" value="NreC/VraR/RcsB-like_REC"/>
</dbReference>
<dbReference type="SUPFAM" id="SSF46894">
    <property type="entry name" value="C-terminal effector domain of the bipartite response regulators"/>
    <property type="match status" value="1"/>
</dbReference>
<dbReference type="Gene3D" id="1.10.10.10">
    <property type="entry name" value="Winged helix-like DNA-binding domain superfamily/Winged helix DNA-binding domain"/>
    <property type="match status" value="1"/>
</dbReference>
<dbReference type="EMBL" id="AHAM01000293">
    <property type="protein sequence ID" value="EHK52993.1"/>
    <property type="molecule type" value="Genomic_DNA"/>
</dbReference>
<dbReference type="SUPFAM" id="SSF52172">
    <property type="entry name" value="CheY-like"/>
    <property type="match status" value="1"/>
</dbReference>
<feature type="modified residue" description="4-aspartylphosphate" evidence="3">
    <location>
        <position position="53"/>
    </location>
</feature>
<dbReference type="InterPro" id="IPR036388">
    <property type="entry name" value="WH-like_DNA-bd_sf"/>
</dbReference>
<dbReference type="PRINTS" id="PR00038">
    <property type="entry name" value="HTHLUXR"/>
</dbReference>
<dbReference type="CDD" id="cd17535">
    <property type="entry name" value="REC_NarL-like"/>
    <property type="match status" value="1"/>
</dbReference>
<feature type="domain" description="HTH luxR-type" evidence="4">
    <location>
        <begin position="142"/>
        <end position="207"/>
    </location>
</feature>
<organism evidence="6 7">
    <name type="scientific">Mesorhizobium alhagi CCNWXJ12-2</name>
    <dbReference type="NCBI Taxonomy" id="1107882"/>
    <lineage>
        <taxon>Bacteria</taxon>
        <taxon>Pseudomonadati</taxon>
        <taxon>Pseudomonadota</taxon>
        <taxon>Alphaproteobacteria</taxon>
        <taxon>Hyphomicrobiales</taxon>
        <taxon>Phyllobacteriaceae</taxon>
        <taxon>Allomesorhizobium</taxon>
    </lineage>
</organism>
<dbReference type="InterPro" id="IPR000792">
    <property type="entry name" value="Tscrpt_reg_LuxR_C"/>
</dbReference>
<dbReference type="SMART" id="SM00421">
    <property type="entry name" value="HTH_LUXR"/>
    <property type="match status" value="1"/>
</dbReference>
<dbReference type="SMART" id="SM00448">
    <property type="entry name" value="REC"/>
    <property type="match status" value="1"/>
</dbReference>
<name>H0I204_9HYPH</name>
<sequence length="215" mass="23437">MTGVLLIDDHPIVLQGCRRVLQDAGVQDVLEANGVAAGYRLFRRNKPDVVVVDLSMKTGGLGGLELIRRMRLHDKRMPILAFSMHSDPVIVSRALKAGATGYVLKDAGPRDFLDAFESVRRHKPYLGHEMAMQVAMLGSAGHDSPLAETTSRELQTLALLAEGKPYAQIASDLGVSYKTVVNISSQLKSKLGARNLPELIKLAVQYVSSPSEYSR</sequence>
<evidence type="ECO:0000313" key="6">
    <source>
        <dbReference type="EMBL" id="EHK52993.1"/>
    </source>
</evidence>
<evidence type="ECO:0000259" key="4">
    <source>
        <dbReference type="PROSITE" id="PS50043"/>
    </source>
</evidence>
<evidence type="ECO:0000313" key="7">
    <source>
        <dbReference type="Proteomes" id="UP000003250"/>
    </source>
</evidence>
<dbReference type="InterPro" id="IPR001789">
    <property type="entry name" value="Sig_transdc_resp-reg_receiver"/>
</dbReference>
<dbReference type="Gene3D" id="3.40.50.2300">
    <property type="match status" value="1"/>
</dbReference>
<dbReference type="Proteomes" id="UP000003250">
    <property type="component" value="Unassembled WGS sequence"/>
</dbReference>
<dbReference type="OrthoDB" id="3678174at2"/>
<dbReference type="GO" id="GO:0006355">
    <property type="term" value="P:regulation of DNA-templated transcription"/>
    <property type="evidence" value="ECO:0007669"/>
    <property type="project" value="InterPro"/>
</dbReference>
<dbReference type="GO" id="GO:0003677">
    <property type="term" value="F:DNA binding"/>
    <property type="evidence" value="ECO:0007669"/>
    <property type="project" value="UniProtKB-KW"/>
</dbReference>
<evidence type="ECO:0000256" key="3">
    <source>
        <dbReference type="PROSITE-ProRule" id="PRU00169"/>
    </source>
</evidence>
<evidence type="ECO:0000256" key="2">
    <source>
        <dbReference type="ARBA" id="ARBA00023125"/>
    </source>
</evidence>
<dbReference type="InterPro" id="IPR016032">
    <property type="entry name" value="Sig_transdc_resp-reg_C-effctor"/>
</dbReference>
<gene>
    <name evidence="6" type="ORF">MAXJ12_32499</name>
</gene>
<dbReference type="RefSeq" id="WP_008840061.1">
    <property type="nucleotide sequence ID" value="NZ_AHAM01000293.1"/>
</dbReference>
<reference evidence="6 7" key="1">
    <citation type="journal article" date="2012" name="J. Bacteriol.">
        <title>Draft Genome Sequence of Mesorhizobium alhagi CCNWXJ12-2T, a Novel Salt-Resistant Species Isolated from the Desert of Northwestern China.</title>
        <authorList>
            <person name="Zhou M."/>
            <person name="Chen W."/>
            <person name="Chen H."/>
            <person name="Wei G."/>
        </authorList>
    </citation>
    <scope>NUCLEOTIDE SEQUENCE [LARGE SCALE GENOMIC DNA]</scope>
    <source>
        <strain evidence="6 7">CCNWXJ12-2</strain>
    </source>
</reference>
<dbReference type="PATRIC" id="fig|1107882.3.peg.6282"/>
<dbReference type="PANTHER" id="PTHR43214">
    <property type="entry name" value="TWO-COMPONENT RESPONSE REGULATOR"/>
    <property type="match status" value="1"/>
</dbReference>
<dbReference type="InterPro" id="IPR011006">
    <property type="entry name" value="CheY-like_superfamily"/>
</dbReference>
<keyword evidence="1 3" id="KW-0597">Phosphoprotein</keyword>
<dbReference type="PANTHER" id="PTHR43214:SF43">
    <property type="entry name" value="TWO-COMPONENT RESPONSE REGULATOR"/>
    <property type="match status" value="1"/>
</dbReference>
<keyword evidence="7" id="KW-1185">Reference proteome</keyword>
<evidence type="ECO:0000259" key="5">
    <source>
        <dbReference type="PROSITE" id="PS50110"/>
    </source>
</evidence>
<dbReference type="Pfam" id="PF00072">
    <property type="entry name" value="Response_reg"/>
    <property type="match status" value="1"/>
</dbReference>
<dbReference type="InterPro" id="IPR039420">
    <property type="entry name" value="WalR-like"/>
</dbReference>
<dbReference type="CDD" id="cd06170">
    <property type="entry name" value="LuxR_C_like"/>
    <property type="match status" value="1"/>
</dbReference>
<protein>
    <submittedName>
        <fullName evidence="6">LuxR family transcriptional regulator</fullName>
    </submittedName>
</protein>
<dbReference type="PROSITE" id="PS50043">
    <property type="entry name" value="HTH_LUXR_2"/>
    <property type="match status" value="1"/>
</dbReference>
<keyword evidence="2" id="KW-0238">DNA-binding</keyword>
<accession>H0I204</accession>
<feature type="domain" description="Response regulatory" evidence="5">
    <location>
        <begin position="3"/>
        <end position="120"/>
    </location>
</feature>